<evidence type="ECO:0000313" key="2">
    <source>
        <dbReference type="Proteomes" id="UP000734271"/>
    </source>
</evidence>
<protein>
    <submittedName>
        <fullName evidence="1">Uncharacterized protein</fullName>
    </submittedName>
</protein>
<dbReference type="EMBL" id="JAIPME010000002">
    <property type="protein sequence ID" value="MBZ2386706.1"/>
    <property type="molecule type" value="Genomic_DNA"/>
</dbReference>
<organism evidence="1 2">
    <name type="scientific">Anaerococcus murdochii</name>
    <dbReference type="NCBI Taxonomy" id="411577"/>
    <lineage>
        <taxon>Bacteria</taxon>
        <taxon>Bacillati</taxon>
        <taxon>Bacillota</taxon>
        <taxon>Tissierellia</taxon>
        <taxon>Tissierellales</taxon>
        <taxon>Peptoniphilaceae</taxon>
        <taxon>Anaerococcus</taxon>
    </lineage>
</organism>
<proteinExistence type="predicted"/>
<gene>
    <name evidence="1" type="ORF">K8P03_05255</name>
</gene>
<accession>A0ABS7SYX3</accession>
<keyword evidence="2" id="KW-1185">Reference proteome</keyword>
<name>A0ABS7SYX3_9FIRM</name>
<comment type="caution">
    <text evidence="1">The sequence shown here is derived from an EMBL/GenBank/DDBJ whole genome shotgun (WGS) entry which is preliminary data.</text>
</comment>
<evidence type="ECO:0000313" key="1">
    <source>
        <dbReference type="EMBL" id="MBZ2386706.1"/>
    </source>
</evidence>
<dbReference type="RefSeq" id="WP_223419049.1">
    <property type="nucleotide sequence ID" value="NZ_JAIPME010000002.1"/>
</dbReference>
<sequence length="158" mass="19058">MLTLIERQPFKARKEVLKGLCDTYDIKIYIKGKDDIYYKYKLDNNEFYQVNQKSLDELKACKNGYNFYKSCKLTTKHVAIFIYNTEKVFDLQTLRMLEAIFWGLSRDFIIYENKKCIRRVTLYPDQLYNLEDYREWTEKVLGQGIKKIIFLNGDIKVR</sequence>
<dbReference type="Proteomes" id="UP000734271">
    <property type="component" value="Unassembled WGS sequence"/>
</dbReference>
<reference evidence="1 2" key="1">
    <citation type="submission" date="2021-08" db="EMBL/GenBank/DDBJ databases">
        <title>FDA dAtabase for Regulatory Grade micrObial Sequences (FDA-ARGOS): Supporting development and validation of Infectious Disease Dx tests.</title>
        <authorList>
            <person name="Sproer C."/>
            <person name="Gronow S."/>
            <person name="Severitt S."/>
            <person name="Schroder I."/>
            <person name="Tallon L."/>
            <person name="Sadzewicz L."/>
            <person name="Zhao X."/>
            <person name="Boylan J."/>
            <person name="Ott S."/>
            <person name="Bowen H."/>
            <person name="Vavikolanu K."/>
            <person name="Hazen T."/>
            <person name="Aluvathingal J."/>
            <person name="Nadendla S."/>
            <person name="Lowell S."/>
            <person name="Myers T."/>
            <person name="Yan Y."/>
            <person name="Sichtig H."/>
        </authorList>
    </citation>
    <scope>NUCLEOTIDE SEQUENCE [LARGE SCALE GENOMIC DNA]</scope>
    <source>
        <strain evidence="1 2">FDAARGOS_1460</strain>
    </source>
</reference>